<reference evidence="4" key="2">
    <citation type="submission" date="2022-06" db="UniProtKB">
        <authorList>
            <consortium name="EnsemblMetazoa"/>
        </authorList>
    </citation>
    <scope>IDENTIFICATION</scope>
</reference>
<accession>A0A8R1XX07</accession>
<evidence type="ECO:0000313" key="4">
    <source>
        <dbReference type="EnsemblMetazoa" id="OVOC4449.1"/>
    </source>
</evidence>
<evidence type="ECO:0000256" key="1">
    <source>
        <dbReference type="SAM" id="MobiDB-lite"/>
    </source>
</evidence>
<keyword evidence="2" id="KW-1133">Transmembrane helix</keyword>
<proteinExistence type="predicted"/>
<keyword evidence="5" id="KW-1185">Reference proteome</keyword>
<evidence type="ECO:0000256" key="2">
    <source>
        <dbReference type="SAM" id="Phobius"/>
    </source>
</evidence>
<dbReference type="Proteomes" id="UP000024404">
    <property type="component" value="Unassembled WGS sequence"/>
</dbReference>
<evidence type="ECO:0000256" key="3">
    <source>
        <dbReference type="SAM" id="SignalP"/>
    </source>
</evidence>
<feature type="chain" id="PRO_5035818818" evidence="3">
    <location>
        <begin position="23"/>
        <end position="246"/>
    </location>
</feature>
<evidence type="ECO:0000313" key="5">
    <source>
        <dbReference type="Proteomes" id="UP000024404"/>
    </source>
</evidence>
<feature type="region of interest" description="Disordered" evidence="1">
    <location>
        <begin position="214"/>
        <end position="237"/>
    </location>
</feature>
<feature type="transmembrane region" description="Helical" evidence="2">
    <location>
        <begin position="178"/>
        <end position="195"/>
    </location>
</feature>
<name>A0A8R1XX07_ONCVO</name>
<protein>
    <submittedName>
        <fullName evidence="4">Uncharacterized protein</fullName>
    </submittedName>
</protein>
<keyword evidence="3" id="KW-0732">Signal</keyword>
<keyword evidence="2" id="KW-0812">Transmembrane</keyword>
<feature type="signal peptide" evidence="3">
    <location>
        <begin position="1"/>
        <end position="22"/>
    </location>
</feature>
<organism evidence="4 5">
    <name type="scientific">Onchocerca volvulus</name>
    <dbReference type="NCBI Taxonomy" id="6282"/>
    <lineage>
        <taxon>Eukaryota</taxon>
        <taxon>Metazoa</taxon>
        <taxon>Ecdysozoa</taxon>
        <taxon>Nematoda</taxon>
        <taxon>Chromadorea</taxon>
        <taxon>Rhabditida</taxon>
        <taxon>Spirurina</taxon>
        <taxon>Spiruromorpha</taxon>
        <taxon>Filarioidea</taxon>
        <taxon>Onchocercidae</taxon>
        <taxon>Onchocerca</taxon>
    </lineage>
</organism>
<keyword evidence="2" id="KW-0472">Membrane</keyword>
<reference evidence="5" key="1">
    <citation type="submission" date="2013-10" db="EMBL/GenBank/DDBJ databases">
        <title>Genome sequencing of Onchocerca volvulus.</title>
        <authorList>
            <person name="Cotton J."/>
            <person name="Tsai J."/>
            <person name="Stanley E."/>
            <person name="Tracey A."/>
            <person name="Holroyd N."/>
            <person name="Lustigman S."/>
            <person name="Berriman M."/>
        </authorList>
    </citation>
    <scope>NUCLEOTIDE SEQUENCE</scope>
</reference>
<dbReference type="AlphaFoldDB" id="A0A8R1XX07"/>
<dbReference type="OMA" id="THFLYYI"/>
<dbReference type="EnsemblMetazoa" id="OVOC4449.1">
    <property type="protein sequence ID" value="OVOC4449.1"/>
    <property type="gene ID" value="WBGene00241258"/>
</dbReference>
<sequence length="246" mass="27873">MGFQWFLLLLFCFLYDWLFTNGSDSLREINGTKLPDPMIQKNQMVQATVTWISAGTKNNTNNMTILTSSMPLQVQHAPSPAALAGVAQVVPARTAQTSTRQVFLTSTNRQQLKQEHLGLQTSSGFTDLSSPLQRNNQDNGNFNNKEDFSVSRDIINRMKMKTAFAGIDKFDEPEDTHFLYYIVVFGAIIVCLYVASHNKKKILGFIIEGRRPSSSTRRATHRYRRLSQHDDSGFDPMNVTYSNHLN</sequence>
<dbReference type="EMBL" id="CMVM020000132">
    <property type="status" value="NOT_ANNOTATED_CDS"/>
    <property type="molecule type" value="Genomic_DNA"/>
</dbReference>
<dbReference type="Pfam" id="PF17818">
    <property type="entry name" value="KCT2"/>
    <property type="match status" value="1"/>
</dbReference>